<dbReference type="Proteomes" id="UP000037696">
    <property type="component" value="Unassembled WGS sequence"/>
</dbReference>
<dbReference type="InterPro" id="IPR012341">
    <property type="entry name" value="6hp_glycosidase-like_sf"/>
</dbReference>
<dbReference type="AlphaFoldDB" id="A0A0M8PFY0"/>
<gene>
    <name evidence="2" type="ORF">ACN38_g2152</name>
</gene>
<dbReference type="GO" id="GO:0005975">
    <property type="term" value="P:carbohydrate metabolic process"/>
    <property type="evidence" value="ECO:0007669"/>
    <property type="project" value="InterPro"/>
</dbReference>
<evidence type="ECO:0008006" key="4">
    <source>
        <dbReference type="Google" id="ProtNLM"/>
    </source>
</evidence>
<keyword evidence="3" id="KW-1185">Reference proteome</keyword>
<dbReference type="PANTHER" id="PTHR12736:SF7">
    <property type="entry name" value="LANC-LIKE PROTEIN 3"/>
    <property type="match status" value="1"/>
</dbReference>
<feature type="binding site" evidence="1">
    <location>
        <position position="369"/>
    </location>
    <ligand>
        <name>Zn(2+)</name>
        <dbReference type="ChEBI" id="CHEBI:29105"/>
    </ligand>
</feature>
<dbReference type="GO" id="GO:0031179">
    <property type="term" value="P:peptide modification"/>
    <property type="evidence" value="ECO:0007669"/>
    <property type="project" value="InterPro"/>
</dbReference>
<proteinExistence type="predicted"/>
<feature type="binding site" evidence="1">
    <location>
        <position position="368"/>
    </location>
    <ligand>
        <name>Zn(2+)</name>
        <dbReference type="ChEBI" id="CHEBI:29105"/>
    </ligand>
</feature>
<feature type="binding site" evidence="1">
    <location>
        <position position="316"/>
    </location>
    <ligand>
        <name>Zn(2+)</name>
        <dbReference type="ChEBI" id="CHEBI:29105"/>
    </ligand>
</feature>
<protein>
    <recommendedName>
        <fullName evidence="4">Lanthionine synthetase C family protein</fullName>
    </recommendedName>
</protein>
<dbReference type="GO" id="GO:0005886">
    <property type="term" value="C:plasma membrane"/>
    <property type="evidence" value="ECO:0007669"/>
    <property type="project" value="TreeGrafter"/>
</dbReference>
<dbReference type="CDD" id="cd04794">
    <property type="entry name" value="euk_LANCL"/>
    <property type="match status" value="1"/>
</dbReference>
<dbReference type="GO" id="GO:0046872">
    <property type="term" value="F:metal ion binding"/>
    <property type="evidence" value="ECO:0007669"/>
    <property type="project" value="UniProtKB-KW"/>
</dbReference>
<accession>A0A0M8PFY0</accession>
<evidence type="ECO:0000313" key="3">
    <source>
        <dbReference type="Proteomes" id="UP000037696"/>
    </source>
</evidence>
<name>A0A0M8PFY0_9EURO</name>
<dbReference type="SUPFAM" id="SSF158745">
    <property type="entry name" value="LanC-like"/>
    <property type="match status" value="1"/>
</dbReference>
<reference evidence="2 3" key="1">
    <citation type="submission" date="2015-08" db="EMBL/GenBank/DDBJ databases">
        <title>Genome sequencing of Penicillium nordicum.</title>
        <authorList>
            <person name="Nguyen H.D."/>
            <person name="Seifert K.A."/>
        </authorList>
    </citation>
    <scope>NUCLEOTIDE SEQUENCE [LARGE SCALE GENOMIC DNA]</scope>
    <source>
        <strain evidence="2 3">DAOMC 185683</strain>
    </source>
</reference>
<evidence type="ECO:0000256" key="1">
    <source>
        <dbReference type="PIRSR" id="PIRSR607822-1"/>
    </source>
</evidence>
<dbReference type="PANTHER" id="PTHR12736">
    <property type="entry name" value="LANC-LIKE PROTEIN"/>
    <property type="match status" value="1"/>
</dbReference>
<dbReference type="PRINTS" id="PR01950">
    <property type="entry name" value="LANCSUPER"/>
</dbReference>
<comment type="caution">
    <text evidence="2">The sequence shown here is derived from an EMBL/GenBank/DDBJ whole genome shotgun (WGS) entry which is preliminary data.</text>
</comment>
<keyword evidence="1" id="KW-0479">Metal-binding</keyword>
<dbReference type="Pfam" id="PF05147">
    <property type="entry name" value="LANC_like"/>
    <property type="match status" value="1"/>
</dbReference>
<keyword evidence="1" id="KW-0862">Zinc</keyword>
<sequence>MAERPQYFENTLTPLSINATTLSESLQQLRVAVRNGAELIEENTSLPETWGPNGIFRAFPGIALAFLRLDYQSSVLKDHKAASLDYRCYALQRIPSSLPDTPLLASRLSPLGSSSPITAVTLRILATFSKNDWQGGANVSITREDITCLDEAMQCALSNEPLVTHDGAKMGGDEVLFGRAGLLWTLLNVRAHNFDQETQGFLSPVLGAIPELIRVIVDAGRQGSKEYTEKNGAQDAHPLMYAWMEGHYCFGAVHGITGILTILLSCKPEELTDYIPVIGGTITALCKLSGTTNGHLPRTLPPYGPKQSSSELVQLCHGSPGLLILLGAALKNKSLTRSHWDPSWDQAIYLGTERVWEEGLLSKGGSLCHGVAGNDAWAWLLLHDCFEYHSETVNEARVLYLQDNQLSALPNAEVSQELTSDFFLSRALAFMLHARQTKPYNTSPTSSDKDYRLPDEPYSLFEGLAGNICAWADTCAVLQARLRKMELGEQGVSAISGLSQDPVFRDACCRQLGFPSLGGNGAMGIF</sequence>
<organism evidence="2 3">
    <name type="scientific">Penicillium nordicum</name>
    <dbReference type="NCBI Taxonomy" id="229535"/>
    <lineage>
        <taxon>Eukaryota</taxon>
        <taxon>Fungi</taxon>
        <taxon>Dikarya</taxon>
        <taxon>Ascomycota</taxon>
        <taxon>Pezizomycotina</taxon>
        <taxon>Eurotiomycetes</taxon>
        <taxon>Eurotiomycetidae</taxon>
        <taxon>Eurotiales</taxon>
        <taxon>Aspergillaceae</taxon>
        <taxon>Penicillium</taxon>
    </lineage>
</organism>
<dbReference type="OrthoDB" id="10257263at2759"/>
<evidence type="ECO:0000313" key="2">
    <source>
        <dbReference type="EMBL" id="KOS46880.1"/>
    </source>
</evidence>
<dbReference type="Gene3D" id="1.50.10.10">
    <property type="match status" value="1"/>
</dbReference>
<dbReference type="SMART" id="SM01260">
    <property type="entry name" value="LANC_like"/>
    <property type="match status" value="1"/>
</dbReference>
<dbReference type="EMBL" id="LHQQ01000023">
    <property type="protein sequence ID" value="KOS46880.1"/>
    <property type="molecule type" value="Genomic_DNA"/>
</dbReference>
<dbReference type="InterPro" id="IPR007822">
    <property type="entry name" value="LANC-like"/>
</dbReference>